<name>A0A846WJ64_9ACTN</name>
<dbReference type="PANTHER" id="PTHR12526">
    <property type="entry name" value="GLYCOSYLTRANSFERASE"/>
    <property type="match status" value="1"/>
</dbReference>
<protein>
    <submittedName>
        <fullName evidence="3">Glycosyltransferase</fullName>
    </submittedName>
</protein>
<dbReference type="InterPro" id="IPR001296">
    <property type="entry name" value="Glyco_trans_1"/>
</dbReference>
<keyword evidence="1 3" id="KW-0808">Transferase</keyword>
<dbReference type="AlphaFoldDB" id="A0A846WJ64"/>
<dbReference type="GO" id="GO:0016757">
    <property type="term" value="F:glycosyltransferase activity"/>
    <property type="evidence" value="ECO:0007669"/>
    <property type="project" value="UniProtKB-KW"/>
</dbReference>
<dbReference type="PANTHER" id="PTHR12526:SF630">
    <property type="entry name" value="GLYCOSYLTRANSFERASE"/>
    <property type="match status" value="1"/>
</dbReference>
<organism evidence="3 4">
    <name type="scientific">Gordonia polyisoprenivorans</name>
    <dbReference type="NCBI Taxonomy" id="84595"/>
    <lineage>
        <taxon>Bacteria</taxon>
        <taxon>Bacillati</taxon>
        <taxon>Actinomycetota</taxon>
        <taxon>Actinomycetes</taxon>
        <taxon>Mycobacteriales</taxon>
        <taxon>Gordoniaceae</taxon>
        <taxon>Gordonia</taxon>
    </lineage>
</organism>
<dbReference type="Gene3D" id="3.40.50.2000">
    <property type="entry name" value="Glycogen Phosphorylase B"/>
    <property type="match status" value="2"/>
</dbReference>
<evidence type="ECO:0000313" key="3">
    <source>
        <dbReference type="EMBL" id="NKY00421.1"/>
    </source>
</evidence>
<dbReference type="Pfam" id="PF00534">
    <property type="entry name" value="Glycos_transf_1"/>
    <property type="match status" value="1"/>
</dbReference>
<evidence type="ECO:0000256" key="1">
    <source>
        <dbReference type="ARBA" id="ARBA00022679"/>
    </source>
</evidence>
<gene>
    <name evidence="3" type="ORF">HGA05_02355</name>
</gene>
<comment type="caution">
    <text evidence="3">The sequence shown here is derived from an EMBL/GenBank/DDBJ whole genome shotgun (WGS) entry which is preliminary data.</text>
</comment>
<dbReference type="SUPFAM" id="SSF53756">
    <property type="entry name" value="UDP-Glycosyltransferase/glycogen phosphorylase"/>
    <property type="match status" value="1"/>
</dbReference>
<dbReference type="EMBL" id="JAAXPC010000001">
    <property type="protein sequence ID" value="NKY00421.1"/>
    <property type="molecule type" value="Genomic_DNA"/>
</dbReference>
<reference evidence="3 4" key="1">
    <citation type="submission" date="2020-04" db="EMBL/GenBank/DDBJ databases">
        <title>MicrobeNet Type strains.</title>
        <authorList>
            <person name="Nicholson A.C."/>
        </authorList>
    </citation>
    <scope>NUCLEOTIDE SEQUENCE [LARGE SCALE GENOMIC DNA]</scope>
    <source>
        <strain evidence="3 4">ATCC BAA-14</strain>
    </source>
</reference>
<evidence type="ECO:0000313" key="4">
    <source>
        <dbReference type="Proteomes" id="UP000563898"/>
    </source>
</evidence>
<accession>A0A846WJ64</accession>
<proteinExistence type="predicted"/>
<sequence>MRVLQVVTQLEPAGAQKLAAWIGSAFECNNLDVSTIFIYEKSSADFFPDPEIVSEGRPGGLIGAVGMAIRLRRIIAKHAPDIILAHTHYSILLCGLVSVGTRSKVVAVHHWPINRYPFVCRLWVKARRTFATNSHSVFVAESIATSVGQRDHVIPNPVVRANSNVISRTISGDADILVVARHAEEKAVDTVLRSMLYLPDRRLTLAGWGPDTAKLKSLACDLQINDRVTFLGRVSSSEVSLLLDSCRCMVLASRWEAMPMVILEAIASESDIVVSDIPAHIPFIMGDAALGFTCDDPLDLARAVQEIDSAAVRDRLMRGRSEVAERQSPERVSASWLQVLFGVG</sequence>
<dbReference type="Proteomes" id="UP000563898">
    <property type="component" value="Unassembled WGS sequence"/>
</dbReference>
<evidence type="ECO:0000259" key="2">
    <source>
        <dbReference type="Pfam" id="PF00534"/>
    </source>
</evidence>
<feature type="domain" description="Glycosyl transferase family 1" evidence="2">
    <location>
        <begin position="171"/>
        <end position="308"/>
    </location>
</feature>